<organism evidence="3 4">
    <name type="scientific">Providencia rustigianii</name>
    <dbReference type="NCBI Taxonomy" id="158850"/>
    <lineage>
        <taxon>Bacteria</taxon>
        <taxon>Pseudomonadati</taxon>
        <taxon>Pseudomonadota</taxon>
        <taxon>Gammaproteobacteria</taxon>
        <taxon>Enterobacterales</taxon>
        <taxon>Morganellaceae</taxon>
        <taxon>Providencia</taxon>
    </lineage>
</organism>
<feature type="chain" id="PRO_5016607459" evidence="1">
    <location>
        <begin position="26"/>
        <end position="325"/>
    </location>
</feature>
<dbReference type="Pfam" id="PF00419">
    <property type="entry name" value="Fimbrial"/>
    <property type="match status" value="1"/>
</dbReference>
<dbReference type="RefSeq" id="WP_006813789.1">
    <property type="nucleotide sequence ID" value="NZ_AP018946.1"/>
</dbReference>
<dbReference type="Gene3D" id="2.60.40.3310">
    <property type="match status" value="1"/>
</dbReference>
<dbReference type="PANTHER" id="PTHR33420:SF25">
    <property type="entry name" value="PROTEIN FIMF"/>
    <property type="match status" value="1"/>
</dbReference>
<reference evidence="3 4" key="1">
    <citation type="submission" date="2018-06" db="EMBL/GenBank/DDBJ databases">
        <authorList>
            <consortium name="Pathogen Informatics"/>
            <person name="Doyle S."/>
        </authorList>
    </citation>
    <scope>NUCLEOTIDE SEQUENCE [LARGE SCALE GENOMIC DNA]</scope>
    <source>
        <strain evidence="3 4">NCTC12026</strain>
    </source>
</reference>
<dbReference type="InterPro" id="IPR050263">
    <property type="entry name" value="Bact_Fimbrial_Adh_Pro"/>
</dbReference>
<dbReference type="AlphaFoldDB" id="A0A379FZV2"/>
<evidence type="ECO:0000313" key="4">
    <source>
        <dbReference type="Proteomes" id="UP000255129"/>
    </source>
</evidence>
<dbReference type="Proteomes" id="UP000255129">
    <property type="component" value="Unassembled WGS sequence"/>
</dbReference>
<dbReference type="SUPFAM" id="SSF49401">
    <property type="entry name" value="Bacterial adhesins"/>
    <property type="match status" value="1"/>
</dbReference>
<protein>
    <submittedName>
        <fullName evidence="3">Type-1A pilin</fullName>
    </submittedName>
</protein>
<dbReference type="InterPro" id="IPR000259">
    <property type="entry name" value="Adhesion_dom_fimbrial"/>
</dbReference>
<dbReference type="GO" id="GO:0043709">
    <property type="term" value="P:cell adhesion involved in single-species biofilm formation"/>
    <property type="evidence" value="ECO:0007669"/>
    <property type="project" value="TreeGrafter"/>
</dbReference>
<evidence type="ECO:0000259" key="2">
    <source>
        <dbReference type="Pfam" id="PF00419"/>
    </source>
</evidence>
<sequence>MNRTQILKKIWLPSGIFLYSQYTAAACIQNPNFMNLMFNIPPRVYNIPYDDITTRDLETIVIPYGTGPLDTNSPRGRDCGVTDLHGRFINGWVPNANSIAPTNIPGISMSIRTGSALWFNSYVPGRSTPNWNIIETSWHVIIKKTGRVTQPGTFTPGRAAQLYQTNTKPVNSTWYLTTLNIPNNAITINTVSCSLKNPTYIIDMGDWYDSQFQNIGDTSTSVNIPITLSCKAGANIKATITSSAGYEDPQTGKLKLAGADQASGIAIQLLDKNNNPIRLNNKNNLQDNVPAGDYLFNWKARYIKTAAPVIPGTANSNAVVNIRYE</sequence>
<dbReference type="GO" id="GO:0009289">
    <property type="term" value="C:pilus"/>
    <property type="evidence" value="ECO:0007669"/>
    <property type="project" value="InterPro"/>
</dbReference>
<dbReference type="EMBL" id="UGUA01000002">
    <property type="protein sequence ID" value="SUC34152.1"/>
    <property type="molecule type" value="Genomic_DNA"/>
</dbReference>
<feature type="signal peptide" evidence="1">
    <location>
        <begin position="1"/>
        <end position="25"/>
    </location>
</feature>
<dbReference type="InterPro" id="IPR036937">
    <property type="entry name" value="Adhesion_dom_fimbrial_sf"/>
</dbReference>
<feature type="domain" description="Fimbrial-type adhesion" evidence="2">
    <location>
        <begin position="190"/>
        <end position="324"/>
    </location>
</feature>
<accession>A0A379FZV2</accession>
<proteinExistence type="predicted"/>
<dbReference type="Gene3D" id="2.60.40.1090">
    <property type="entry name" value="Fimbrial-type adhesion domain"/>
    <property type="match status" value="1"/>
</dbReference>
<dbReference type="PROSITE" id="PS51257">
    <property type="entry name" value="PROKAR_LIPOPROTEIN"/>
    <property type="match status" value="1"/>
</dbReference>
<keyword evidence="1" id="KW-0732">Signal</keyword>
<dbReference type="PANTHER" id="PTHR33420">
    <property type="entry name" value="FIMBRIAL SUBUNIT ELFA-RELATED"/>
    <property type="match status" value="1"/>
</dbReference>
<evidence type="ECO:0000313" key="3">
    <source>
        <dbReference type="EMBL" id="SUC34152.1"/>
    </source>
</evidence>
<gene>
    <name evidence="3" type="primary">fimA_4</name>
    <name evidence="3" type="ORF">NCTC12026_00481</name>
</gene>
<name>A0A379FZV2_9GAMM</name>
<dbReference type="OrthoDB" id="8970968at2"/>
<evidence type="ECO:0000256" key="1">
    <source>
        <dbReference type="SAM" id="SignalP"/>
    </source>
</evidence>
<dbReference type="InterPro" id="IPR008966">
    <property type="entry name" value="Adhesion_dom_sf"/>
</dbReference>